<dbReference type="EMBL" id="JABSTR010000001">
    <property type="protein sequence ID" value="KAH9360760.1"/>
    <property type="molecule type" value="Genomic_DNA"/>
</dbReference>
<dbReference type="OrthoDB" id="6435013at2759"/>
<feature type="compositionally biased region" description="Low complexity" evidence="1">
    <location>
        <begin position="323"/>
        <end position="348"/>
    </location>
</feature>
<evidence type="ECO:0000313" key="2">
    <source>
        <dbReference type="EMBL" id="KAH9360760.1"/>
    </source>
</evidence>
<dbReference type="PANTHER" id="PTHR46601">
    <property type="entry name" value="ULP_PROTEASE DOMAIN-CONTAINING PROTEIN"/>
    <property type="match status" value="1"/>
</dbReference>
<name>A0A9J6FDL3_HAELO</name>
<dbReference type="Proteomes" id="UP000821853">
    <property type="component" value="Chromosome 1"/>
</dbReference>
<comment type="caution">
    <text evidence="2">The sequence shown here is derived from an EMBL/GenBank/DDBJ whole genome shotgun (WGS) entry which is preliminary data.</text>
</comment>
<proteinExistence type="predicted"/>
<accession>A0A9J6FDL3</accession>
<feature type="region of interest" description="Disordered" evidence="1">
    <location>
        <begin position="309"/>
        <end position="360"/>
    </location>
</feature>
<dbReference type="PANTHER" id="PTHR46601:SF1">
    <property type="entry name" value="ADF-H DOMAIN-CONTAINING PROTEIN"/>
    <property type="match status" value="1"/>
</dbReference>
<keyword evidence="3" id="KW-1185">Reference proteome</keyword>
<organism evidence="2 3">
    <name type="scientific">Haemaphysalis longicornis</name>
    <name type="common">Bush tick</name>
    <dbReference type="NCBI Taxonomy" id="44386"/>
    <lineage>
        <taxon>Eukaryota</taxon>
        <taxon>Metazoa</taxon>
        <taxon>Ecdysozoa</taxon>
        <taxon>Arthropoda</taxon>
        <taxon>Chelicerata</taxon>
        <taxon>Arachnida</taxon>
        <taxon>Acari</taxon>
        <taxon>Parasitiformes</taxon>
        <taxon>Ixodida</taxon>
        <taxon>Ixodoidea</taxon>
        <taxon>Ixodidae</taxon>
        <taxon>Haemaphysalinae</taxon>
        <taxon>Haemaphysalis</taxon>
    </lineage>
</organism>
<dbReference type="AlphaFoldDB" id="A0A9J6FDL3"/>
<sequence>MKLLLLLSHGQASVERGFSINKQVAVENLAELSYISQRVICEAVKNHGGLLNVPIPKELKASVRQARHRYAAYLDKQKKQALSRQATSKRKELEQELDKIGPPPRFLDLLSGAPAVGKTPSPVPPCGEPFELGSLAWLSGGPPCCNQQPPAPHAPAPGQFLVPFGYHQQPPAAVLFFNSPGRNFRSPEIKGSAEARPVGSHFKNGYQLHELRKSDVPEMQWIFSATGHGKDACDGVGGIVKHQATLYNLREPLRNAIQTAKDMVTVLSEKIKGVHFIYLEGNEVSSYRETKKEEWRTLDDLSFAGAMKVGGSGEEEVRGGGRSPSRPGPGSLPELPVFADGGSSASSASPPPWSAGAGAGGGGGLFLRQFSAPVSRLPDISRLTIDEGDHKFAPKS</sequence>
<dbReference type="VEuPathDB" id="VectorBase:HLOH_048402"/>
<evidence type="ECO:0000256" key="1">
    <source>
        <dbReference type="SAM" id="MobiDB-lite"/>
    </source>
</evidence>
<gene>
    <name evidence="2" type="ORF">HPB48_018215</name>
</gene>
<protein>
    <submittedName>
        <fullName evidence="2">Uncharacterized protein</fullName>
    </submittedName>
</protein>
<reference evidence="2 3" key="1">
    <citation type="journal article" date="2020" name="Cell">
        <title>Large-Scale Comparative Analyses of Tick Genomes Elucidate Their Genetic Diversity and Vector Capacities.</title>
        <authorList>
            <consortium name="Tick Genome and Microbiome Consortium (TIGMIC)"/>
            <person name="Jia N."/>
            <person name="Wang J."/>
            <person name="Shi W."/>
            <person name="Du L."/>
            <person name="Sun Y."/>
            <person name="Zhan W."/>
            <person name="Jiang J.F."/>
            <person name="Wang Q."/>
            <person name="Zhang B."/>
            <person name="Ji P."/>
            <person name="Bell-Sakyi L."/>
            <person name="Cui X.M."/>
            <person name="Yuan T.T."/>
            <person name="Jiang B.G."/>
            <person name="Yang W.F."/>
            <person name="Lam T.T."/>
            <person name="Chang Q.C."/>
            <person name="Ding S.J."/>
            <person name="Wang X.J."/>
            <person name="Zhu J.G."/>
            <person name="Ruan X.D."/>
            <person name="Zhao L."/>
            <person name="Wei J.T."/>
            <person name="Ye R.Z."/>
            <person name="Que T.C."/>
            <person name="Du C.H."/>
            <person name="Zhou Y.H."/>
            <person name="Cheng J.X."/>
            <person name="Dai P.F."/>
            <person name="Guo W.B."/>
            <person name="Han X.H."/>
            <person name="Huang E.J."/>
            <person name="Li L.F."/>
            <person name="Wei W."/>
            <person name="Gao Y.C."/>
            <person name="Liu J.Z."/>
            <person name="Shao H.Z."/>
            <person name="Wang X."/>
            <person name="Wang C.C."/>
            <person name="Yang T.C."/>
            <person name="Huo Q.B."/>
            <person name="Li W."/>
            <person name="Chen H.Y."/>
            <person name="Chen S.E."/>
            <person name="Zhou L.G."/>
            <person name="Ni X.B."/>
            <person name="Tian J.H."/>
            <person name="Sheng Y."/>
            <person name="Liu T."/>
            <person name="Pan Y.S."/>
            <person name="Xia L.Y."/>
            <person name="Li J."/>
            <person name="Zhao F."/>
            <person name="Cao W.C."/>
        </authorList>
    </citation>
    <scope>NUCLEOTIDE SEQUENCE [LARGE SCALE GENOMIC DNA]</scope>
    <source>
        <strain evidence="2">HaeL-2018</strain>
    </source>
</reference>
<evidence type="ECO:0000313" key="3">
    <source>
        <dbReference type="Proteomes" id="UP000821853"/>
    </source>
</evidence>